<evidence type="ECO:0000313" key="7">
    <source>
        <dbReference type="EMBL" id="EJR38840.1"/>
    </source>
</evidence>
<dbReference type="GO" id="GO:0009307">
    <property type="term" value="P:DNA restriction-modification system"/>
    <property type="evidence" value="ECO:0007669"/>
    <property type="project" value="InterPro"/>
</dbReference>
<evidence type="ECO:0000256" key="6">
    <source>
        <dbReference type="ARBA" id="ARBA00047942"/>
    </source>
</evidence>
<name>J8IK68_BACCE</name>
<comment type="similarity">
    <text evidence="1">Belongs to the N(4)/N(6)-methyltransferase family.</text>
</comment>
<dbReference type="EMBL" id="AHEU01000004">
    <property type="protein sequence ID" value="EJR38840.1"/>
    <property type="molecule type" value="Genomic_DNA"/>
</dbReference>
<dbReference type="RefSeq" id="WP_002165159.1">
    <property type="nucleotide sequence ID" value="NZ_JH792310.1"/>
</dbReference>
<dbReference type="GO" id="GO:0043565">
    <property type="term" value="F:sequence-specific DNA binding"/>
    <property type="evidence" value="ECO:0007669"/>
    <property type="project" value="TreeGrafter"/>
</dbReference>
<dbReference type="InterPro" id="IPR029063">
    <property type="entry name" value="SAM-dependent_MTases_sf"/>
</dbReference>
<gene>
    <name evidence="7" type="ORF">IIG_01073</name>
</gene>
<reference evidence="7 8" key="1">
    <citation type="submission" date="2012-04" db="EMBL/GenBank/DDBJ databases">
        <title>The Genome Sequence of Bacillus cereus VD048.</title>
        <authorList>
            <consortium name="The Broad Institute Genome Sequencing Platform"/>
            <consortium name="The Broad Institute Genome Sequencing Center for Infectious Disease"/>
            <person name="Feldgarden M."/>
            <person name="Van der Auwera G.A."/>
            <person name="Mahillon J."/>
            <person name="Duprez V."/>
            <person name="Timmery S."/>
            <person name="Mattelet C."/>
            <person name="Dierick K."/>
            <person name="Sun M."/>
            <person name="Yu Z."/>
            <person name="Zhu L."/>
            <person name="Hu X."/>
            <person name="Shank E.B."/>
            <person name="Swiecicka I."/>
            <person name="Hansen B.M."/>
            <person name="Andrup L."/>
            <person name="Young S.K."/>
            <person name="Zeng Q."/>
            <person name="Gargeya S."/>
            <person name="Fitzgerald M."/>
            <person name="Haas B."/>
            <person name="Abouelleil A."/>
            <person name="Alvarado L."/>
            <person name="Arachchi H.M."/>
            <person name="Berlin A."/>
            <person name="Chapman S.B."/>
            <person name="Goldberg J."/>
            <person name="Griggs A."/>
            <person name="Gujja S."/>
            <person name="Hansen M."/>
            <person name="Howarth C."/>
            <person name="Imamovic A."/>
            <person name="Larimer J."/>
            <person name="McCowen C."/>
            <person name="Montmayeur A."/>
            <person name="Murphy C."/>
            <person name="Neiman D."/>
            <person name="Pearson M."/>
            <person name="Priest M."/>
            <person name="Roberts A."/>
            <person name="Saif S."/>
            <person name="Shea T."/>
            <person name="Sisk P."/>
            <person name="Sykes S."/>
            <person name="Wortman J."/>
            <person name="Nusbaum C."/>
            <person name="Birren B."/>
        </authorList>
    </citation>
    <scope>NUCLEOTIDE SEQUENCE [LARGE SCALE GENOMIC DNA]</scope>
    <source>
        <strain evidence="7 8">VD048</strain>
    </source>
</reference>
<evidence type="ECO:0000256" key="2">
    <source>
        <dbReference type="ARBA" id="ARBA00011900"/>
    </source>
</evidence>
<dbReference type="Gene3D" id="1.10.1020.10">
    <property type="entry name" value="Adenine-specific Methyltransferase, Domain 2"/>
    <property type="match status" value="1"/>
</dbReference>
<dbReference type="PANTHER" id="PTHR30481">
    <property type="entry name" value="DNA ADENINE METHYLASE"/>
    <property type="match status" value="1"/>
</dbReference>
<dbReference type="GO" id="GO:0032259">
    <property type="term" value="P:methylation"/>
    <property type="evidence" value="ECO:0007669"/>
    <property type="project" value="UniProtKB-KW"/>
</dbReference>
<dbReference type="HOGENOM" id="CLU_063430_4_0_9"/>
<dbReference type="SUPFAM" id="SSF53335">
    <property type="entry name" value="S-adenosyl-L-methionine-dependent methyltransferases"/>
    <property type="match status" value="1"/>
</dbReference>
<dbReference type="GO" id="GO:0009007">
    <property type="term" value="F:site-specific DNA-methyltransferase (adenine-specific) activity"/>
    <property type="evidence" value="ECO:0007669"/>
    <property type="project" value="UniProtKB-EC"/>
</dbReference>
<keyword evidence="4" id="KW-0808">Transferase</keyword>
<dbReference type="EC" id="2.1.1.72" evidence="2"/>
<dbReference type="Gene3D" id="3.40.50.150">
    <property type="entry name" value="Vaccinia Virus protein VP39"/>
    <property type="match status" value="1"/>
</dbReference>
<dbReference type="REBASE" id="74694">
    <property type="entry name" value="M.BceVD48ORF1073P"/>
</dbReference>
<dbReference type="PANTHER" id="PTHR30481:SF2">
    <property type="entry name" value="SITE-SPECIFIC DNA-METHYLTRANSFERASE (ADENINE-SPECIFIC)"/>
    <property type="match status" value="1"/>
</dbReference>
<sequence>MANPSPLRYPGGKYKTYDYIKNLILANDSNIYIEPFAGGSAVSLKLLMDNVVQKIIINDYDRAIYAFWYSVIYRTDELIDLINDTPINLETWYKQKEIQKNKENEDLLILGFSTLFLNRTNRSGIIKAGIIGGKHQNGNYKMDCRFDKDKLIKKIKKIANFKQHILIYNMDAIDFINDVITKTYKSFTFFDPPYYHKGPSLYTNFYTHTDHFNLSKVIKTKMRNRTWIVTYDVCDEIKEMYKNLSSQTFYLTYSVQTKRSSTEYMFFSKKIIIPENHDQYLKIYN</sequence>
<evidence type="ECO:0000256" key="4">
    <source>
        <dbReference type="ARBA" id="ARBA00022679"/>
    </source>
</evidence>
<evidence type="ECO:0000313" key="8">
    <source>
        <dbReference type="Proteomes" id="UP000006960"/>
    </source>
</evidence>
<keyword evidence="3" id="KW-0489">Methyltransferase</keyword>
<dbReference type="GO" id="GO:0006298">
    <property type="term" value="P:mismatch repair"/>
    <property type="evidence" value="ECO:0007669"/>
    <property type="project" value="TreeGrafter"/>
</dbReference>
<accession>J8IK68</accession>
<dbReference type="Pfam" id="PF02086">
    <property type="entry name" value="MethyltransfD12"/>
    <property type="match status" value="1"/>
</dbReference>
<organism evidence="7 8">
    <name type="scientific">Bacillus cereus VD048</name>
    <dbReference type="NCBI Taxonomy" id="1053226"/>
    <lineage>
        <taxon>Bacteria</taxon>
        <taxon>Bacillati</taxon>
        <taxon>Bacillota</taxon>
        <taxon>Bacilli</taxon>
        <taxon>Bacillales</taxon>
        <taxon>Bacillaceae</taxon>
        <taxon>Bacillus</taxon>
        <taxon>Bacillus cereus group</taxon>
    </lineage>
</organism>
<dbReference type="InterPro" id="IPR012263">
    <property type="entry name" value="M_m6A_EcoRV"/>
</dbReference>
<evidence type="ECO:0000256" key="5">
    <source>
        <dbReference type="ARBA" id="ARBA00022691"/>
    </source>
</evidence>
<proteinExistence type="inferred from homology"/>
<comment type="caution">
    <text evidence="7">The sequence shown here is derived from an EMBL/GenBank/DDBJ whole genome shotgun (WGS) entry which is preliminary data.</text>
</comment>
<dbReference type="PIRSF" id="PIRSF000398">
    <property type="entry name" value="M_m6A_EcoRV"/>
    <property type="match status" value="1"/>
</dbReference>
<dbReference type="PATRIC" id="fig|1053226.3.peg.1086"/>
<dbReference type="AlphaFoldDB" id="J8IK68"/>
<protein>
    <recommendedName>
        <fullName evidence="2">site-specific DNA-methyltransferase (adenine-specific)</fullName>
        <ecNumber evidence="2">2.1.1.72</ecNumber>
    </recommendedName>
</protein>
<dbReference type="PRINTS" id="PR00505">
    <property type="entry name" value="D12N6MTFRASE"/>
</dbReference>
<keyword evidence="5" id="KW-0949">S-adenosyl-L-methionine</keyword>
<comment type="catalytic activity">
    <reaction evidence="6">
        <text>a 2'-deoxyadenosine in DNA + S-adenosyl-L-methionine = an N(6)-methyl-2'-deoxyadenosine in DNA + S-adenosyl-L-homocysteine + H(+)</text>
        <dbReference type="Rhea" id="RHEA:15197"/>
        <dbReference type="Rhea" id="RHEA-COMP:12418"/>
        <dbReference type="Rhea" id="RHEA-COMP:12419"/>
        <dbReference type="ChEBI" id="CHEBI:15378"/>
        <dbReference type="ChEBI" id="CHEBI:57856"/>
        <dbReference type="ChEBI" id="CHEBI:59789"/>
        <dbReference type="ChEBI" id="CHEBI:90615"/>
        <dbReference type="ChEBI" id="CHEBI:90616"/>
        <dbReference type="EC" id="2.1.1.72"/>
    </reaction>
</comment>
<dbReference type="FunFam" id="1.10.1020.10:FF:000002">
    <property type="entry name" value="D12 Class N6 Adenine-Specific DNA Methyltransferase"/>
    <property type="match status" value="1"/>
</dbReference>
<evidence type="ECO:0000256" key="1">
    <source>
        <dbReference type="ARBA" id="ARBA00006594"/>
    </source>
</evidence>
<dbReference type="InterPro" id="IPR012327">
    <property type="entry name" value="MeTrfase_D12"/>
</dbReference>
<dbReference type="GO" id="GO:1904047">
    <property type="term" value="F:S-adenosyl-L-methionine binding"/>
    <property type="evidence" value="ECO:0007669"/>
    <property type="project" value="TreeGrafter"/>
</dbReference>
<dbReference type="Proteomes" id="UP000006960">
    <property type="component" value="Unassembled WGS sequence"/>
</dbReference>
<evidence type="ECO:0000256" key="3">
    <source>
        <dbReference type="ARBA" id="ARBA00022603"/>
    </source>
</evidence>
<dbReference type="InterPro" id="IPR023095">
    <property type="entry name" value="Ade_MeTrfase_dom_2"/>
</dbReference>